<name>A0ABT5KU54_9BURK</name>
<keyword evidence="3" id="KW-1185">Reference proteome</keyword>
<keyword evidence="1" id="KW-0812">Transmembrane</keyword>
<protein>
    <submittedName>
        <fullName evidence="2">Uncharacterized protein</fullName>
    </submittedName>
</protein>
<proteinExistence type="predicted"/>
<keyword evidence="1" id="KW-0472">Membrane</keyword>
<evidence type="ECO:0000313" key="2">
    <source>
        <dbReference type="EMBL" id="MDC8786461.1"/>
    </source>
</evidence>
<organism evidence="2 3">
    <name type="scientific">Roseateles koreensis</name>
    <dbReference type="NCBI Taxonomy" id="2987526"/>
    <lineage>
        <taxon>Bacteria</taxon>
        <taxon>Pseudomonadati</taxon>
        <taxon>Pseudomonadota</taxon>
        <taxon>Betaproteobacteria</taxon>
        <taxon>Burkholderiales</taxon>
        <taxon>Sphaerotilaceae</taxon>
        <taxon>Roseateles</taxon>
    </lineage>
</organism>
<reference evidence="2 3" key="1">
    <citation type="submission" date="2022-10" db="EMBL/GenBank/DDBJ databases">
        <title>paucibacter sp. hw8 Genome sequencing.</title>
        <authorList>
            <person name="Park S."/>
        </authorList>
    </citation>
    <scope>NUCLEOTIDE SEQUENCE [LARGE SCALE GENOMIC DNA]</scope>
    <source>
        <strain evidence="3">hw8</strain>
    </source>
</reference>
<feature type="transmembrane region" description="Helical" evidence="1">
    <location>
        <begin position="12"/>
        <end position="32"/>
    </location>
</feature>
<dbReference type="RefSeq" id="WP_273597573.1">
    <property type="nucleotide sequence ID" value="NZ_JAQQXS010000013.1"/>
</dbReference>
<dbReference type="Proteomes" id="UP001219862">
    <property type="component" value="Unassembled WGS sequence"/>
</dbReference>
<sequence length="54" mass="5540">MGLGALQMLQEVAVAVAVAVEIVVFGPGIGLLKSDSPVGELIKKQAAGYAYIRP</sequence>
<dbReference type="EMBL" id="JAQQXS010000013">
    <property type="protein sequence ID" value="MDC8786461.1"/>
    <property type="molecule type" value="Genomic_DNA"/>
</dbReference>
<evidence type="ECO:0000256" key="1">
    <source>
        <dbReference type="SAM" id="Phobius"/>
    </source>
</evidence>
<gene>
    <name evidence="2" type="ORF">PRZ01_14820</name>
</gene>
<keyword evidence="1" id="KW-1133">Transmembrane helix</keyword>
<accession>A0ABT5KU54</accession>
<evidence type="ECO:0000313" key="3">
    <source>
        <dbReference type="Proteomes" id="UP001219862"/>
    </source>
</evidence>
<comment type="caution">
    <text evidence="2">The sequence shown here is derived from an EMBL/GenBank/DDBJ whole genome shotgun (WGS) entry which is preliminary data.</text>
</comment>